<dbReference type="PANTHER" id="PTHR22939">
    <property type="entry name" value="SERINE PROTEASE FAMILY S1C HTRA-RELATED"/>
    <property type="match status" value="1"/>
</dbReference>
<evidence type="ECO:0000256" key="1">
    <source>
        <dbReference type="ARBA" id="ARBA00004141"/>
    </source>
</evidence>
<reference evidence="6 7" key="1">
    <citation type="submission" date="2018-10" db="EMBL/GenBank/DDBJ databases">
        <authorList>
            <person name="Li J."/>
        </authorList>
    </citation>
    <scope>NUCLEOTIDE SEQUENCE [LARGE SCALE GENOMIC DNA]</scope>
    <source>
        <strain evidence="6 7">JCM 30549</strain>
    </source>
</reference>
<evidence type="ECO:0000313" key="7">
    <source>
        <dbReference type="Proteomes" id="UP000275395"/>
    </source>
</evidence>
<dbReference type="NCBIfam" id="NF033740">
    <property type="entry name" value="MarP_fam_protase"/>
    <property type="match status" value="1"/>
</dbReference>
<dbReference type="Gene3D" id="2.40.10.10">
    <property type="entry name" value="Trypsin-like serine proteases"/>
    <property type="match status" value="2"/>
</dbReference>
<dbReference type="PANTHER" id="PTHR22939:SF129">
    <property type="entry name" value="SERINE PROTEASE HTRA2, MITOCHONDRIAL"/>
    <property type="match status" value="1"/>
</dbReference>
<organism evidence="6 7">
    <name type="scientific">Mycetocola reblochoni</name>
    <dbReference type="NCBI Taxonomy" id="331618"/>
    <lineage>
        <taxon>Bacteria</taxon>
        <taxon>Bacillati</taxon>
        <taxon>Actinomycetota</taxon>
        <taxon>Actinomycetes</taxon>
        <taxon>Micrococcales</taxon>
        <taxon>Microbacteriaceae</taxon>
        <taxon>Mycetocola</taxon>
    </lineage>
</organism>
<dbReference type="GO" id="GO:0009403">
    <property type="term" value="P:toxin biosynthetic process"/>
    <property type="evidence" value="ECO:0007669"/>
    <property type="project" value="InterPro"/>
</dbReference>
<dbReference type="EMBL" id="RCUW01000005">
    <property type="protein sequence ID" value="RLP69270.1"/>
    <property type="molecule type" value="Genomic_DNA"/>
</dbReference>
<feature type="transmembrane region" description="Helical" evidence="5">
    <location>
        <begin position="40"/>
        <end position="65"/>
    </location>
</feature>
<dbReference type="PRINTS" id="PR00834">
    <property type="entry name" value="PROTEASES2C"/>
</dbReference>
<evidence type="ECO:0000256" key="3">
    <source>
        <dbReference type="ARBA" id="ARBA00022989"/>
    </source>
</evidence>
<feature type="transmembrane region" description="Helical" evidence="5">
    <location>
        <begin position="12"/>
        <end position="33"/>
    </location>
</feature>
<dbReference type="Pfam" id="PF13365">
    <property type="entry name" value="Trypsin_2"/>
    <property type="match status" value="1"/>
</dbReference>
<evidence type="ECO:0000313" key="6">
    <source>
        <dbReference type="EMBL" id="RLP69270.1"/>
    </source>
</evidence>
<keyword evidence="3 5" id="KW-1133">Transmembrane helix</keyword>
<dbReference type="GO" id="GO:0006508">
    <property type="term" value="P:proteolysis"/>
    <property type="evidence" value="ECO:0007669"/>
    <property type="project" value="UniProtKB-KW"/>
</dbReference>
<dbReference type="Proteomes" id="UP000275395">
    <property type="component" value="Unassembled WGS sequence"/>
</dbReference>
<accession>A0A3L6ZMZ9</accession>
<dbReference type="InterPro" id="IPR003825">
    <property type="entry name" value="Colicin-V_CvpA"/>
</dbReference>
<keyword evidence="6" id="KW-0645">Protease</keyword>
<dbReference type="InterPro" id="IPR047680">
    <property type="entry name" value="MarP-like"/>
</dbReference>
<dbReference type="GO" id="GO:0004252">
    <property type="term" value="F:serine-type endopeptidase activity"/>
    <property type="evidence" value="ECO:0007669"/>
    <property type="project" value="InterPro"/>
</dbReference>
<dbReference type="AlphaFoldDB" id="A0A3L6ZMZ9"/>
<dbReference type="Pfam" id="PF02674">
    <property type="entry name" value="Colicin_V"/>
    <property type="match status" value="1"/>
</dbReference>
<dbReference type="SUPFAM" id="SSF50494">
    <property type="entry name" value="Trypsin-like serine proteases"/>
    <property type="match status" value="1"/>
</dbReference>
<dbReference type="InterPro" id="IPR001940">
    <property type="entry name" value="Peptidase_S1C"/>
</dbReference>
<protein>
    <submittedName>
        <fullName evidence="6">Serine protease</fullName>
    </submittedName>
</protein>
<dbReference type="InterPro" id="IPR009003">
    <property type="entry name" value="Peptidase_S1_PA"/>
</dbReference>
<evidence type="ECO:0000256" key="5">
    <source>
        <dbReference type="SAM" id="Phobius"/>
    </source>
</evidence>
<feature type="transmembrane region" description="Helical" evidence="5">
    <location>
        <begin position="77"/>
        <end position="100"/>
    </location>
</feature>
<evidence type="ECO:0000256" key="2">
    <source>
        <dbReference type="ARBA" id="ARBA00022692"/>
    </source>
</evidence>
<gene>
    <name evidence="6" type="ORF">D9V30_08135</name>
</gene>
<proteinExistence type="predicted"/>
<comment type="caution">
    <text evidence="6">The sequence shown here is derived from an EMBL/GenBank/DDBJ whole genome shotgun (WGS) entry which is preliminary data.</text>
</comment>
<keyword evidence="4 5" id="KW-0472">Membrane</keyword>
<feature type="transmembrane region" description="Helical" evidence="5">
    <location>
        <begin position="112"/>
        <end position="132"/>
    </location>
</feature>
<dbReference type="InterPro" id="IPR043504">
    <property type="entry name" value="Peptidase_S1_PA_chymotrypsin"/>
</dbReference>
<evidence type="ECO:0000256" key="4">
    <source>
        <dbReference type="ARBA" id="ARBA00023136"/>
    </source>
</evidence>
<sequence length="409" mass="40403">MVSPPPRHPGRTRVTAALVIDILLALALLGTVLRGWSSGFFRVLGSLAGLGLGAVATYLTLPALMSWVPDPSWRVPAAIAATVVLVAGGAVIGSIIGTLFRTGARKIKLGLIDRLAGAAASLAVGALTILLISSGITALGTPWLTPAVAGSRIVQTIQGLTPAPLATALSEARDAFIAEAPAWVVDTVDAPALDGVAAPAVDVSTEGVETALDSVALISGTAAECGVNMTGSGFVVAPGRIVTNAHVVAGVDRPVVDLPNELPSAGRVVYWDAEADLAVIAVESTETSALPLSATLGVGSEAVVAGHPLGGPLAVGGASVLAAGPLTLSTTGADTVTRDAYTLAASVKKGNSGGPVLTTDGAVAGVVFGTSRTEGDIAYAVTMAELTPVVAEAPSLVKTVPSGSCETAG</sequence>
<keyword evidence="2 5" id="KW-0812">Transmembrane</keyword>
<comment type="subcellular location">
    <subcellularLocation>
        <location evidence="1">Membrane</location>
        <topology evidence="1">Multi-pass membrane protein</topology>
    </subcellularLocation>
</comment>
<keyword evidence="6" id="KW-0378">Hydrolase</keyword>
<name>A0A3L6ZMZ9_9MICO</name>
<dbReference type="GO" id="GO:0016020">
    <property type="term" value="C:membrane"/>
    <property type="evidence" value="ECO:0007669"/>
    <property type="project" value="UniProtKB-SubCell"/>
</dbReference>